<keyword evidence="5" id="KW-0223">Dioxygenase</keyword>
<accession>A0A857JBQ5</accession>
<sequence>MNPKINHLGSPIVSPGAWKGPEIDWTQQGLHVLSPAQLQEIDQALRHLLAQGDVDFPDITPQNFPLQSVGQLMASLPQRLREGCGFLMLRGLPRQQYSDDDMARIYFGLGSYIGRTMTQSYLGDLLGHVVDVSDLDPKGRGYRKGGGQLMHTDSCDIIGLMCLRTAISGGDSRISSALTVHNYLAEHHPEALDILRKGLWLKRTEEDGRRATRTFSEKPVPFFTEHQGEITCYLPTGYARLAEKSGERPFSEAESQALLLARKAAASPEHYLDMGFKEGDIQFLNNRMMVHGRTDYQDHKELSQRRHLLRMWLRVDAWPKMPTEQVFHTDEDMRLWSVSRRPLMELPSIHDRELLEGVASQMVE</sequence>
<dbReference type="Proteomes" id="UP000464787">
    <property type="component" value="Chromosome"/>
</dbReference>
<organism evidence="5 6">
    <name type="scientific">Xylophilus rhododendri</name>
    <dbReference type="NCBI Taxonomy" id="2697032"/>
    <lineage>
        <taxon>Bacteria</taxon>
        <taxon>Pseudomonadati</taxon>
        <taxon>Pseudomonadota</taxon>
        <taxon>Betaproteobacteria</taxon>
        <taxon>Burkholderiales</taxon>
        <taxon>Xylophilus</taxon>
    </lineage>
</organism>
<dbReference type="RefSeq" id="WP_160554320.1">
    <property type="nucleotide sequence ID" value="NZ_CP047650.1"/>
</dbReference>
<keyword evidence="6" id="KW-1185">Reference proteome</keyword>
<dbReference type="AlphaFoldDB" id="A0A857JBQ5"/>
<gene>
    <name evidence="5" type="ORF">GT347_22555</name>
</gene>
<dbReference type="PANTHER" id="PTHR10696:SF56">
    <property type="entry name" value="TAUD_TFDA-LIKE DOMAIN-CONTAINING PROTEIN"/>
    <property type="match status" value="1"/>
</dbReference>
<evidence type="ECO:0000256" key="2">
    <source>
        <dbReference type="ARBA" id="ARBA00023002"/>
    </source>
</evidence>
<dbReference type="SUPFAM" id="SSF51197">
    <property type="entry name" value="Clavaminate synthase-like"/>
    <property type="match status" value="1"/>
</dbReference>
<proteinExistence type="predicted"/>
<dbReference type="InterPro" id="IPR050411">
    <property type="entry name" value="AlphaKG_dependent_hydroxylases"/>
</dbReference>
<keyword evidence="3" id="KW-0045">Antibiotic biosynthesis</keyword>
<dbReference type="Gene3D" id="3.60.130.10">
    <property type="entry name" value="Clavaminate synthase-like"/>
    <property type="match status" value="1"/>
</dbReference>
<evidence type="ECO:0000256" key="1">
    <source>
        <dbReference type="ARBA" id="ARBA00001954"/>
    </source>
</evidence>
<dbReference type="PANTHER" id="PTHR10696">
    <property type="entry name" value="GAMMA-BUTYROBETAINE HYDROXYLASE-RELATED"/>
    <property type="match status" value="1"/>
</dbReference>
<dbReference type="GO" id="GO:0016706">
    <property type="term" value="F:2-oxoglutarate-dependent dioxygenase activity"/>
    <property type="evidence" value="ECO:0007669"/>
    <property type="project" value="UniProtKB-ARBA"/>
</dbReference>
<feature type="domain" description="TauD/TfdA-like" evidence="4">
    <location>
        <begin position="59"/>
        <end position="312"/>
    </location>
</feature>
<comment type="cofactor">
    <cofactor evidence="1">
        <name>Fe(2+)</name>
        <dbReference type="ChEBI" id="CHEBI:29033"/>
    </cofactor>
</comment>
<keyword evidence="2" id="KW-0560">Oxidoreductase</keyword>
<reference evidence="5 6" key="1">
    <citation type="submission" date="2020-01" db="EMBL/GenBank/DDBJ databases">
        <title>Genome sequencing of strain KACC 21265.</title>
        <authorList>
            <person name="Heo J."/>
            <person name="Kim S.-J."/>
            <person name="Kim J.-S."/>
            <person name="Hong S.-B."/>
            <person name="Kwon S.-W."/>
        </authorList>
    </citation>
    <scope>NUCLEOTIDE SEQUENCE [LARGE SCALE GENOMIC DNA]</scope>
    <source>
        <strain evidence="5 6">KACC 21265</strain>
    </source>
</reference>
<evidence type="ECO:0000313" key="5">
    <source>
        <dbReference type="EMBL" id="QHJ00510.1"/>
    </source>
</evidence>
<evidence type="ECO:0000256" key="3">
    <source>
        <dbReference type="ARBA" id="ARBA00023194"/>
    </source>
</evidence>
<dbReference type="InterPro" id="IPR003819">
    <property type="entry name" value="TauD/TfdA-like"/>
</dbReference>
<dbReference type="Pfam" id="PF02668">
    <property type="entry name" value="TauD"/>
    <property type="match status" value="1"/>
</dbReference>
<evidence type="ECO:0000259" key="4">
    <source>
        <dbReference type="Pfam" id="PF02668"/>
    </source>
</evidence>
<dbReference type="KEGG" id="xyk:GT347_22555"/>
<protein>
    <submittedName>
        <fullName evidence="5">Taurine catabolism dioxygenase TauD</fullName>
    </submittedName>
</protein>
<dbReference type="InterPro" id="IPR042098">
    <property type="entry name" value="TauD-like_sf"/>
</dbReference>
<dbReference type="GO" id="GO:0017000">
    <property type="term" value="P:antibiotic biosynthetic process"/>
    <property type="evidence" value="ECO:0007669"/>
    <property type="project" value="UniProtKB-KW"/>
</dbReference>
<name>A0A857JBQ5_9BURK</name>
<dbReference type="EMBL" id="CP047650">
    <property type="protein sequence ID" value="QHJ00510.1"/>
    <property type="molecule type" value="Genomic_DNA"/>
</dbReference>
<evidence type="ECO:0000313" key="6">
    <source>
        <dbReference type="Proteomes" id="UP000464787"/>
    </source>
</evidence>